<keyword evidence="6" id="KW-0378">Hydrolase</keyword>
<dbReference type="RefSeq" id="WP_134672943.1">
    <property type="nucleotide sequence ID" value="NZ_CP039383.2"/>
</dbReference>
<keyword evidence="3" id="KW-0472">Membrane</keyword>
<keyword evidence="6" id="KW-0645">Protease</keyword>
<comment type="subcellular location">
    <subcellularLocation>
        <location evidence="1">Membrane</location>
        <topology evidence="1">Single-pass membrane protein</topology>
    </subcellularLocation>
</comment>
<dbReference type="PANTHER" id="PTHR42911:SF1">
    <property type="entry name" value="MODULATOR OF FTSH PROTEASE HFLC"/>
    <property type="match status" value="1"/>
</dbReference>
<dbReference type="InterPro" id="IPR001107">
    <property type="entry name" value="Band_7"/>
</dbReference>
<name>A0A4Z1RA18_9GAMM</name>
<dbReference type="InterPro" id="IPR036013">
    <property type="entry name" value="Band_7/SPFH_dom_sf"/>
</dbReference>
<accession>A0A4Z1RA18</accession>
<dbReference type="InterPro" id="IPR010201">
    <property type="entry name" value="HflK"/>
</dbReference>
<evidence type="ECO:0000313" key="6">
    <source>
        <dbReference type="EMBL" id="TKS53558.1"/>
    </source>
</evidence>
<dbReference type="AlphaFoldDB" id="A0A4Z1RA18"/>
<dbReference type="GO" id="GO:0016020">
    <property type="term" value="C:membrane"/>
    <property type="evidence" value="ECO:0007669"/>
    <property type="project" value="UniProtKB-SubCell"/>
</dbReference>
<dbReference type="NCBIfam" id="TIGR01933">
    <property type="entry name" value="hflK"/>
    <property type="match status" value="1"/>
</dbReference>
<comment type="function">
    <text evidence="3">HflC and HflK could encode or regulate a protease.</text>
</comment>
<dbReference type="GO" id="GO:0008233">
    <property type="term" value="F:peptidase activity"/>
    <property type="evidence" value="ECO:0007669"/>
    <property type="project" value="UniProtKB-KW"/>
</dbReference>
<feature type="region of interest" description="Disordered" evidence="4">
    <location>
        <begin position="1"/>
        <end position="30"/>
    </location>
</feature>
<keyword evidence="3" id="KW-1133">Transmembrane helix</keyword>
<dbReference type="PRINTS" id="PR00721">
    <property type="entry name" value="STOMATIN"/>
</dbReference>
<dbReference type="SMART" id="SM00244">
    <property type="entry name" value="PHB"/>
    <property type="match status" value="1"/>
</dbReference>
<feature type="compositionally biased region" description="Low complexity" evidence="4">
    <location>
        <begin position="334"/>
        <end position="352"/>
    </location>
</feature>
<feature type="domain" description="Band 7" evidence="5">
    <location>
        <begin position="69"/>
        <end position="229"/>
    </location>
</feature>
<evidence type="ECO:0000259" key="5">
    <source>
        <dbReference type="SMART" id="SM00244"/>
    </source>
</evidence>
<keyword evidence="7" id="KW-1185">Reference proteome</keyword>
<dbReference type="Pfam" id="PF01145">
    <property type="entry name" value="Band_7"/>
    <property type="match status" value="1"/>
</dbReference>
<dbReference type="PANTHER" id="PTHR42911">
    <property type="entry name" value="MODULATOR OF FTSH PROTEASE HFLC"/>
    <property type="match status" value="1"/>
</dbReference>
<dbReference type="CDD" id="cd03404">
    <property type="entry name" value="SPFH_HflK"/>
    <property type="match status" value="1"/>
</dbReference>
<gene>
    <name evidence="6" type="primary">hflK</name>
    <name evidence="6" type="ORF">E4582_01375</name>
</gene>
<keyword evidence="3" id="KW-0812">Transmembrane</keyword>
<protein>
    <recommendedName>
        <fullName evidence="3">Protein HflK</fullName>
    </recommendedName>
</protein>
<dbReference type="SUPFAM" id="SSF117892">
    <property type="entry name" value="Band 7/SPFH domain"/>
    <property type="match status" value="1"/>
</dbReference>
<comment type="similarity">
    <text evidence="2 3">Belongs to the band 7/mec-2 family. HflK subfamily.</text>
</comment>
<sequence>MAWNIPGKNNSGGSGGNNRGPWKPSGSGRGGGGGLDGLINQLRNLFGGGGGGNPLRWVAIALVVFLLLSSFTLIGEQQRGVVLRFGTAVRVMQPGPNFKFPWPIERVNKVNATAIKTFTNTVPVLTRDENIVIVSLNVQYRVGDPELYLFGTRDADRMLEQVAQGVVREQVGRSDLDTVLGARGPLSAIASKQLQDSLDIYRTGLVVTELNLQDARPPEEVKPAFDEVNSAQQIQESLVNEARAYAARIVPEARGEASRTRTVAEGYKTASIARATGDATRFSLLLDAYRNAPEVTRKRLWLETVSGVLAENRTIVGGDGRQLIYVPMAQGATGTAGNAGNAAPSANSSGPAVLPPEILAPATSEGRPSRNTPRPVRGEGGSR</sequence>
<feature type="transmembrane region" description="Helical" evidence="3">
    <location>
        <begin position="55"/>
        <end position="74"/>
    </location>
</feature>
<proteinExistence type="inferred from homology"/>
<dbReference type="OrthoDB" id="9779595at2"/>
<dbReference type="Gene3D" id="3.30.479.30">
    <property type="entry name" value="Band 7 domain"/>
    <property type="match status" value="1"/>
</dbReference>
<dbReference type="Proteomes" id="UP000298681">
    <property type="component" value="Unassembled WGS sequence"/>
</dbReference>
<dbReference type="InterPro" id="IPR001972">
    <property type="entry name" value="Stomatin_HflK_fam"/>
</dbReference>
<dbReference type="GO" id="GO:0006508">
    <property type="term" value="P:proteolysis"/>
    <property type="evidence" value="ECO:0007669"/>
    <property type="project" value="UniProtKB-KW"/>
</dbReference>
<comment type="caution">
    <text evidence="6">The sequence shown here is derived from an EMBL/GenBank/DDBJ whole genome shotgun (WGS) entry which is preliminary data.</text>
</comment>
<evidence type="ECO:0000256" key="3">
    <source>
        <dbReference type="RuleBase" id="RU364113"/>
    </source>
</evidence>
<evidence type="ECO:0000256" key="1">
    <source>
        <dbReference type="ARBA" id="ARBA00004167"/>
    </source>
</evidence>
<evidence type="ECO:0000256" key="4">
    <source>
        <dbReference type="SAM" id="MobiDB-lite"/>
    </source>
</evidence>
<evidence type="ECO:0000256" key="2">
    <source>
        <dbReference type="ARBA" id="ARBA00006971"/>
    </source>
</evidence>
<dbReference type="EMBL" id="SPUH01000001">
    <property type="protein sequence ID" value="TKS53558.1"/>
    <property type="molecule type" value="Genomic_DNA"/>
</dbReference>
<feature type="region of interest" description="Disordered" evidence="4">
    <location>
        <begin position="334"/>
        <end position="383"/>
    </location>
</feature>
<organism evidence="6 7">
    <name type="scientific">Luteimonas yindakuii</name>
    <dbReference type="NCBI Taxonomy" id="2565782"/>
    <lineage>
        <taxon>Bacteria</taxon>
        <taxon>Pseudomonadati</taxon>
        <taxon>Pseudomonadota</taxon>
        <taxon>Gammaproteobacteria</taxon>
        <taxon>Lysobacterales</taxon>
        <taxon>Lysobacteraceae</taxon>
        <taxon>Luteimonas</taxon>
    </lineage>
</organism>
<comment type="subunit">
    <text evidence="3">HflC and HflK may interact to form a multimeric complex.</text>
</comment>
<reference evidence="6 7" key="1">
    <citation type="submission" date="2019-01" db="EMBL/GenBank/DDBJ databases">
        <authorList>
            <person name="Zhang S."/>
        </authorList>
    </citation>
    <scope>NUCLEOTIDE SEQUENCE [LARGE SCALE GENOMIC DNA]</scope>
    <source>
        <strain evidence="6 7">1626</strain>
    </source>
</reference>
<evidence type="ECO:0000313" key="7">
    <source>
        <dbReference type="Proteomes" id="UP000298681"/>
    </source>
</evidence>